<sequence>MIDYDVELSVYKVLNGKTNGVPVFRKDTRDPDYIGDYIEIIPLDNDHESVIANGEINVNVHVPERDKGIKNVDRIEEISDNVYQLFRQEKDVFSQYFTTFGKFTFSVIDHEDFKDDNKTYYRNFKIKVTYLNL</sequence>
<reference evidence="1" key="2">
    <citation type="submission" date="2021-09" db="EMBL/GenBank/DDBJ databases">
        <authorList>
            <person name="Gilroy R."/>
        </authorList>
    </citation>
    <scope>NUCLEOTIDE SEQUENCE</scope>
    <source>
        <strain evidence="1">6966</strain>
    </source>
</reference>
<name>A0A921H472_9BACT</name>
<evidence type="ECO:0000313" key="2">
    <source>
        <dbReference type="Proteomes" id="UP000742098"/>
    </source>
</evidence>
<accession>A0A921H472</accession>
<gene>
    <name evidence="1" type="ORF">K8V05_09145</name>
</gene>
<comment type="caution">
    <text evidence="1">The sequence shown here is derived from an EMBL/GenBank/DDBJ whole genome shotgun (WGS) entry which is preliminary data.</text>
</comment>
<evidence type="ECO:0000313" key="1">
    <source>
        <dbReference type="EMBL" id="HJF70904.1"/>
    </source>
</evidence>
<organism evidence="1 2">
    <name type="scientific">Butyricimonas virosa</name>
    <dbReference type="NCBI Taxonomy" id="544645"/>
    <lineage>
        <taxon>Bacteria</taxon>
        <taxon>Pseudomonadati</taxon>
        <taxon>Bacteroidota</taxon>
        <taxon>Bacteroidia</taxon>
        <taxon>Bacteroidales</taxon>
        <taxon>Odoribacteraceae</taxon>
        <taxon>Butyricimonas</taxon>
    </lineage>
</organism>
<protein>
    <submittedName>
        <fullName evidence="1">Uncharacterized protein</fullName>
    </submittedName>
</protein>
<dbReference type="AlphaFoldDB" id="A0A921H472"/>
<dbReference type="Proteomes" id="UP000742098">
    <property type="component" value="Unassembled WGS sequence"/>
</dbReference>
<dbReference type="EMBL" id="DYVS01000149">
    <property type="protein sequence ID" value="HJF70904.1"/>
    <property type="molecule type" value="Genomic_DNA"/>
</dbReference>
<reference evidence="1" key="1">
    <citation type="journal article" date="2021" name="PeerJ">
        <title>Extensive microbial diversity within the chicken gut microbiome revealed by metagenomics and culture.</title>
        <authorList>
            <person name="Gilroy R."/>
            <person name="Ravi A."/>
            <person name="Getino M."/>
            <person name="Pursley I."/>
            <person name="Horton D.L."/>
            <person name="Alikhan N.F."/>
            <person name="Baker D."/>
            <person name="Gharbi K."/>
            <person name="Hall N."/>
            <person name="Watson M."/>
            <person name="Adriaenssens E.M."/>
            <person name="Foster-Nyarko E."/>
            <person name="Jarju S."/>
            <person name="Secka A."/>
            <person name="Antonio M."/>
            <person name="Oren A."/>
            <person name="Chaudhuri R.R."/>
            <person name="La Ragione R."/>
            <person name="Hildebrand F."/>
            <person name="Pallen M.J."/>
        </authorList>
    </citation>
    <scope>NUCLEOTIDE SEQUENCE</scope>
    <source>
        <strain evidence="1">6966</strain>
    </source>
</reference>
<proteinExistence type="predicted"/>